<name>X1KF39_9ZZZZ</name>
<feature type="non-terminal residue" evidence="1">
    <location>
        <position position="254"/>
    </location>
</feature>
<accession>X1KF39</accession>
<evidence type="ECO:0008006" key="2">
    <source>
        <dbReference type="Google" id="ProtNLM"/>
    </source>
</evidence>
<dbReference type="EMBL" id="BARU01035444">
    <property type="protein sequence ID" value="GAH80678.1"/>
    <property type="molecule type" value="Genomic_DNA"/>
</dbReference>
<organism evidence="1">
    <name type="scientific">marine sediment metagenome</name>
    <dbReference type="NCBI Taxonomy" id="412755"/>
    <lineage>
        <taxon>unclassified sequences</taxon>
        <taxon>metagenomes</taxon>
        <taxon>ecological metagenomes</taxon>
    </lineage>
</organism>
<protein>
    <recommendedName>
        <fullName evidence="2">Fibronectin type-III domain-containing protein</fullName>
    </recommendedName>
</protein>
<sequence length="254" mass="27933">FFRIPVRAREPNPADEATDVPLDVVLSWRAGREAGTHNLYLSTDEQAVTQGTISPSSIPAAGGCSASYGPLSLDLGKTYYWRIDEVNDLEEPNTWEGDVWNFTTPEYLVVDDFEDYADPNSLLARAAIRAVWHDGFKKVASSGSNVIVSTDSDVRYPHLAGVGPPWPVRDSEAMQFAYDNDGSIILYVLTFEPHTYSANANYYSEIEASTSGPNSLEVGQDWTVGGAEALSLWFYGDPNNDAEQMYVKLNGSKV</sequence>
<dbReference type="AlphaFoldDB" id="X1KF39"/>
<gene>
    <name evidence="1" type="ORF">S03H2_55485</name>
</gene>
<feature type="non-terminal residue" evidence="1">
    <location>
        <position position="1"/>
    </location>
</feature>
<dbReference type="Gene3D" id="2.60.40.10">
    <property type="entry name" value="Immunoglobulins"/>
    <property type="match status" value="1"/>
</dbReference>
<dbReference type="InterPro" id="IPR013783">
    <property type="entry name" value="Ig-like_fold"/>
</dbReference>
<comment type="caution">
    <text evidence="1">The sequence shown here is derived from an EMBL/GenBank/DDBJ whole genome shotgun (WGS) entry which is preliminary data.</text>
</comment>
<evidence type="ECO:0000313" key="1">
    <source>
        <dbReference type="EMBL" id="GAH80678.1"/>
    </source>
</evidence>
<proteinExistence type="predicted"/>
<reference evidence="1" key="1">
    <citation type="journal article" date="2014" name="Front. Microbiol.">
        <title>High frequency of phylogenetically diverse reductive dehalogenase-homologous genes in deep subseafloor sedimentary metagenomes.</title>
        <authorList>
            <person name="Kawai M."/>
            <person name="Futagami T."/>
            <person name="Toyoda A."/>
            <person name="Takaki Y."/>
            <person name="Nishi S."/>
            <person name="Hori S."/>
            <person name="Arai W."/>
            <person name="Tsubouchi T."/>
            <person name="Morono Y."/>
            <person name="Uchiyama I."/>
            <person name="Ito T."/>
            <person name="Fujiyama A."/>
            <person name="Inagaki F."/>
            <person name="Takami H."/>
        </authorList>
    </citation>
    <scope>NUCLEOTIDE SEQUENCE</scope>
    <source>
        <strain evidence="1">Expedition CK06-06</strain>
    </source>
</reference>